<dbReference type="Proteomes" id="UP000298179">
    <property type="component" value="Unassembled WGS sequence"/>
</dbReference>
<accession>A0A4Y8RG90</accession>
<dbReference type="SFLD" id="SFLDS00019">
    <property type="entry name" value="Glutathione_Transferase_(cytos"/>
    <property type="match status" value="1"/>
</dbReference>
<comment type="similarity">
    <text evidence="1">Belongs to the GST superfamily.</text>
</comment>
<dbReference type="PROSITE" id="PS50405">
    <property type="entry name" value="GST_CTER"/>
    <property type="match status" value="1"/>
</dbReference>
<gene>
    <name evidence="4" type="ORF">E3C22_13910</name>
</gene>
<dbReference type="EMBL" id="SOZD01000004">
    <property type="protein sequence ID" value="TFF21773.1"/>
    <property type="molecule type" value="Genomic_DNA"/>
</dbReference>
<proteinExistence type="inferred from homology"/>
<dbReference type="InterPro" id="IPR040079">
    <property type="entry name" value="Glutathione_S-Trfase"/>
</dbReference>
<protein>
    <submittedName>
        <fullName evidence="4">Glutathione S-transferase family protein</fullName>
    </submittedName>
</protein>
<reference evidence="4 5" key="1">
    <citation type="submission" date="2019-03" db="EMBL/GenBank/DDBJ databases">
        <title>Jiella endophytica sp. nov., a novel endophytic bacterium isolated from root of Ficus microcarpa Linn. f.</title>
        <authorList>
            <person name="Tuo L."/>
        </authorList>
    </citation>
    <scope>NUCLEOTIDE SEQUENCE [LARGE SCALE GENOMIC DNA]</scope>
    <source>
        <strain evidence="4 5">CBS5Q-3</strain>
    </source>
</reference>
<feature type="domain" description="GST C-terminal" evidence="3">
    <location>
        <begin position="87"/>
        <end position="219"/>
    </location>
</feature>
<dbReference type="InterPro" id="IPR036282">
    <property type="entry name" value="Glutathione-S-Trfase_C_sf"/>
</dbReference>
<dbReference type="OrthoDB" id="7583243at2"/>
<comment type="caution">
    <text evidence="4">The sequence shown here is derived from an EMBL/GenBank/DDBJ whole genome shotgun (WGS) entry which is preliminary data.</text>
</comment>
<dbReference type="Pfam" id="PF00043">
    <property type="entry name" value="GST_C"/>
    <property type="match status" value="1"/>
</dbReference>
<dbReference type="Gene3D" id="1.20.1050.10">
    <property type="match status" value="1"/>
</dbReference>
<dbReference type="PANTHER" id="PTHR44051:SF8">
    <property type="entry name" value="GLUTATHIONE S-TRANSFERASE GSTA"/>
    <property type="match status" value="1"/>
</dbReference>
<dbReference type="CDD" id="cd03188">
    <property type="entry name" value="GST_C_Beta"/>
    <property type="match status" value="1"/>
</dbReference>
<dbReference type="InterPro" id="IPR004046">
    <property type="entry name" value="GST_C"/>
</dbReference>
<organism evidence="4 5">
    <name type="scientific">Jiella endophytica</name>
    <dbReference type="NCBI Taxonomy" id="2558362"/>
    <lineage>
        <taxon>Bacteria</taxon>
        <taxon>Pseudomonadati</taxon>
        <taxon>Pseudomonadota</taxon>
        <taxon>Alphaproteobacteria</taxon>
        <taxon>Hyphomicrobiales</taxon>
        <taxon>Aurantimonadaceae</taxon>
        <taxon>Jiella</taxon>
    </lineage>
</organism>
<evidence type="ECO:0000259" key="3">
    <source>
        <dbReference type="PROSITE" id="PS50405"/>
    </source>
</evidence>
<evidence type="ECO:0000313" key="5">
    <source>
        <dbReference type="Proteomes" id="UP000298179"/>
    </source>
</evidence>
<dbReference type="SFLD" id="SFLDG00358">
    <property type="entry name" value="Main_(cytGST)"/>
    <property type="match status" value="1"/>
</dbReference>
<dbReference type="CDD" id="cd03057">
    <property type="entry name" value="GST_N_Beta"/>
    <property type="match status" value="1"/>
</dbReference>
<dbReference type="GO" id="GO:0016740">
    <property type="term" value="F:transferase activity"/>
    <property type="evidence" value="ECO:0007669"/>
    <property type="project" value="UniProtKB-KW"/>
</dbReference>
<keyword evidence="5" id="KW-1185">Reference proteome</keyword>
<dbReference type="RefSeq" id="WP_134762656.1">
    <property type="nucleotide sequence ID" value="NZ_SOZD01000004.1"/>
</dbReference>
<dbReference type="SUPFAM" id="SSF52833">
    <property type="entry name" value="Thioredoxin-like"/>
    <property type="match status" value="1"/>
</dbReference>
<dbReference type="SFLD" id="SFLDG01150">
    <property type="entry name" value="Main.1:_Beta-like"/>
    <property type="match status" value="1"/>
</dbReference>
<dbReference type="Gene3D" id="3.40.30.10">
    <property type="entry name" value="Glutaredoxin"/>
    <property type="match status" value="1"/>
</dbReference>
<evidence type="ECO:0000256" key="1">
    <source>
        <dbReference type="RuleBase" id="RU003494"/>
    </source>
</evidence>
<sequence length="219" mass="24276">MTGLKLYYAPGTCSVASHVTLEEAGADYEAVRIDFTKSQQTSPDYLKINPKGRVPALVDGDLVVTENPAIMRHIALKHPDKRLWPQDARLDARCTEWLAFMSSTVHVAFAHVRRPMRYARSDEGQAEVVDLGRETARKVWQMVEDRLSAEAAPFALGAEISVVDAYLLVFWNWGRTPTLGYDMAAEFPAWTRHAAMMAERPSVKAVFAENGLTLPGAAA</sequence>
<dbReference type="PANTHER" id="PTHR44051">
    <property type="entry name" value="GLUTATHIONE S-TRANSFERASE-RELATED"/>
    <property type="match status" value="1"/>
</dbReference>
<dbReference type="Pfam" id="PF02798">
    <property type="entry name" value="GST_N"/>
    <property type="match status" value="1"/>
</dbReference>
<dbReference type="PROSITE" id="PS50404">
    <property type="entry name" value="GST_NTER"/>
    <property type="match status" value="1"/>
</dbReference>
<dbReference type="InterPro" id="IPR004045">
    <property type="entry name" value="Glutathione_S-Trfase_N"/>
</dbReference>
<name>A0A4Y8RG90_9HYPH</name>
<evidence type="ECO:0000313" key="4">
    <source>
        <dbReference type="EMBL" id="TFF21773.1"/>
    </source>
</evidence>
<dbReference type="SUPFAM" id="SSF47616">
    <property type="entry name" value="GST C-terminal domain-like"/>
    <property type="match status" value="1"/>
</dbReference>
<evidence type="ECO:0000259" key="2">
    <source>
        <dbReference type="PROSITE" id="PS50404"/>
    </source>
</evidence>
<dbReference type="AlphaFoldDB" id="A0A4Y8RG90"/>
<keyword evidence="4" id="KW-0808">Transferase</keyword>
<dbReference type="InterPro" id="IPR036249">
    <property type="entry name" value="Thioredoxin-like_sf"/>
</dbReference>
<dbReference type="InterPro" id="IPR010987">
    <property type="entry name" value="Glutathione-S-Trfase_C-like"/>
</dbReference>
<feature type="domain" description="GST N-terminal" evidence="2">
    <location>
        <begin position="1"/>
        <end position="82"/>
    </location>
</feature>